<organism evidence="2 3">
    <name type="scientific">Brassica cretica</name>
    <name type="common">Mustard</name>
    <dbReference type="NCBI Taxonomy" id="69181"/>
    <lineage>
        <taxon>Eukaryota</taxon>
        <taxon>Viridiplantae</taxon>
        <taxon>Streptophyta</taxon>
        <taxon>Embryophyta</taxon>
        <taxon>Tracheophyta</taxon>
        <taxon>Spermatophyta</taxon>
        <taxon>Magnoliopsida</taxon>
        <taxon>eudicotyledons</taxon>
        <taxon>Gunneridae</taxon>
        <taxon>Pentapetalae</taxon>
        <taxon>rosids</taxon>
        <taxon>malvids</taxon>
        <taxon>Brassicales</taxon>
        <taxon>Brassicaceae</taxon>
        <taxon>Brassiceae</taxon>
        <taxon>Brassica</taxon>
    </lineage>
</organism>
<proteinExistence type="predicted"/>
<sequence>MPVKSKLYKRRRASDKGKDLKLVSQIPLFLGYATFHEDCNRLHYNFLVLCIYPPKVCISRINSFRNTFVWKYNIESHNSARVAWNKVVAWFIEVILQVSIHNYGTTKPKVSFSWLANKLLKLKDEVFPLIKQGLENGLTARFWNDAWRILQARSDEQLELHAYLTTVEFTKNMTSMSGRSMVRCPTRDRLIKWGLKVPLTYLLCNSEAESRNHLFHECNFSFDMWSMSANRLRIQPNRLWDQNVNPMQQLPRQRGHRPLRLLTLLAWQSTIYWTWSERNTRLH</sequence>
<evidence type="ECO:0000259" key="1">
    <source>
        <dbReference type="Pfam" id="PF13966"/>
    </source>
</evidence>
<protein>
    <recommendedName>
        <fullName evidence="1">Reverse transcriptase zinc-binding domain-containing protein</fullName>
    </recommendedName>
</protein>
<feature type="domain" description="Reverse transcriptase zinc-binding" evidence="1">
    <location>
        <begin position="182"/>
        <end position="225"/>
    </location>
</feature>
<reference evidence="2" key="1">
    <citation type="submission" date="2019-12" db="EMBL/GenBank/DDBJ databases">
        <title>Genome sequencing and annotation of Brassica cretica.</title>
        <authorList>
            <person name="Studholme D.J."/>
            <person name="Sarris P."/>
        </authorList>
    </citation>
    <scope>NUCLEOTIDE SEQUENCE</scope>
    <source>
        <strain evidence="2">PFS-109/04</strain>
        <tissue evidence="2">Leaf</tissue>
    </source>
</reference>
<gene>
    <name evidence="2" type="ORF">F2Q69_00047224</name>
</gene>
<comment type="caution">
    <text evidence="2">The sequence shown here is derived from an EMBL/GenBank/DDBJ whole genome shotgun (WGS) entry which is preliminary data.</text>
</comment>
<accession>A0A8S9PVK1</accession>
<evidence type="ECO:0000313" key="3">
    <source>
        <dbReference type="Proteomes" id="UP000712600"/>
    </source>
</evidence>
<name>A0A8S9PVK1_BRACR</name>
<evidence type="ECO:0000313" key="2">
    <source>
        <dbReference type="EMBL" id="KAF3526095.1"/>
    </source>
</evidence>
<dbReference type="InterPro" id="IPR026960">
    <property type="entry name" value="RVT-Znf"/>
</dbReference>
<dbReference type="AlphaFoldDB" id="A0A8S9PVK1"/>
<dbReference type="EMBL" id="QGKX02001347">
    <property type="protein sequence ID" value="KAF3526095.1"/>
    <property type="molecule type" value="Genomic_DNA"/>
</dbReference>
<dbReference type="Proteomes" id="UP000712600">
    <property type="component" value="Unassembled WGS sequence"/>
</dbReference>
<dbReference type="Pfam" id="PF13966">
    <property type="entry name" value="zf-RVT"/>
    <property type="match status" value="1"/>
</dbReference>